<keyword evidence="8" id="KW-0496">Mitochondrion</keyword>
<keyword evidence="6" id="KW-1133">Transmembrane helix</keyword>
<dbReference type="PANTHER" id="PTHR10707:SF10">
    <property type="entry name" value="CYTOCHROME C OXIDASE SUBUNIT 4"/>
    <property type="match status" value="1"/>
</dbReference>
<dbReference type="PANTHER" id="PTHR10707">
    <property type="entry name" value="CYTOCHROME C OXIDASE SUBUNIT IV"/>
    <property type="match status" value="1"/>
</dbReference>
<evidence type="ECO:0000313" key="11">
    <source>
        <dbReference type="Proteomes" id="UP001150538"/>
    </source>
</evidence>
<evidence type="ECO:0000256" key="2">
    <source>
        <dbReference type="ARBA" id="ARBA00008135"/>
    </source>
</evidence>
<dbReference type="Proteomes" id="UP001150538">
    <property type="component" value="Unassembled WGS sequence"/>
</dbReference>
<dbReference type="GO" id="GO:0016491">
    <property type="term" value="F:oxidoreductase activity"/>
    <property type="evidence" value="ECO:0007669"/>
    <property type="project" value="UniProtKB-KW"/>
</dbReference>
<dbReference type="Pfam" id="PF02936">
    <property type="entry name" value="COX4"/>
    <property type="match status" value="1"/>
</dbReference>
<comment type="subcellular location">
    <subcellularLocation>
        <location evidence="1">Mitochondrion inner membrane</location>
        <topology evidence="1">Single-pass membrane protein</topology>
    </subcellularLocation>
</comment>
<evidence type="ECO:0000313" key="10">
    <source>
        <dbReference type="EMBL" id="KAJ1918243.1"/>
    </source>
</evidence>
<reference evidence="10" key="1">
    <citation type="submission" date="2022-07" db="EMBL/GenBank/DDBJ databases">
        <title>Phylogenomic reconstructions and comparative analyses of Kickxellomycotina fungi.</title>
        <authorList>
            <person name="Reynolds N.K."/>
            <person name="Stajich J.E."/>
            <person name="Barry K."/>
            <person name="Grigoriev I.V."/>
            <person name="Crous P."/>
            <person name="Smith M.E."/>
        </authorList>
    </citation>
    <scope>NUCLEOTIDE SEQUENCE</scope>
    <source>
        <strain evidence="10">NBRC 100468</strain>
    </source>
</reference>
<evidence type="ECO:0000256" key="9">
    <source>
        <dbReference type="ARBA" id="ARBA00023136"/>
    </source>
</evidence>
<sequence>MFRQSLCRTAQNASRLAGRRFQSTANVPVLANFEQWVTLSEVEQQKISTQLAEVMKNDWNAVSTENKKAAYYVAYGLHGVREPREKPGDTQKIILGTLGLIAISLSVSTYLRTKGEVPRTMNKEWQQASNEYAKENNMNPIHGISSEGYSGKGFVQ</sequence>
<keyword evidence="9" id="KW-0472">Membrane</keyword>
<evidence type="ECO:0000256" key="8">
    <source>
        <dbReference type="ARBA" id="ARBA00023128"/>
    </source>
</evidence>
<dbReference type="GO" id="GO:0005743">
    <property type="term" value="C:mitochondrial inner membrane"/>
    <property type="evidence" value="ECO:0007669"/>
    <property type="project" value="UniProtKB-SubCell"/>
</dbReference>
<protein>
    <submittedName>
        <fullName evidence="10">Cytochrome c oxidase</fullName>
    </submittedName>
</protein>
<evidence type="ECO:0000256" key="1">
    <source>
        <dbReference type="ARBA" id="ARBA00004434"/>
    </source>
</evidence>
<evidence type="ECO:0000256" key="5">
    <source>
        <dbReference type="ARBA" id="ARBA00022946"/>
    </source>
</evidence>
<dbReference type="GO" id="GO:0045277">
    <property type="term" value="C:respiratory chain complex IV"/>
    <property type="evidence" value="ECO:0007669"/>
    <property type="project" value="InterPro"/>
</dbReference>
<dbReference type="InterPro" id="IPR004203">
    <property type="entry name" value="Cyt_c_oxidase_su4_fam"/>
</dbReference>
<dbReference type="SUPFAM" id="SSF81406">
    <property type="entry name" value="Mitochondrial cytochrome c oxidase subunit IV"/>
    <property type="match status" value="1"/>
</dbReference>
<comment type="caution">
    <text evidence="10">The sequence shown here is derived from an EMBL/GenBank/DDBJ whole genome shotgun (WGS) entry which is preliminary data.</text>
</comment>
<dbReference type="OrthoDB" id="186013at2759"/>
<keyword evidence="4" id="KW-0999">Mitochondrion inner membrane</keyword>
<keyword evidence="5" id="KW-0809">Transit peptide</keyword>
<name>A0A9W8A663_9FUNG</name>
<proteinExistence type="inferred from homology"/>
<dbReference type="Gene3D" id="1.10.442.10">
    <property type="entry name" value="Cytochrome c oxidase subunit IV"/>
    <property type="match status" value="1"/>
</dbReference>
<accession>A0A9W8A663</accession>
<evidence type="ECO:0000256" key="6">
    <source>
        <dbReference type="ARBA" id="ARBA00022989"/>
    </source>
</evidence>
<evidence type="ECO:0000256" key="4">
    <source>
        <dbReference type="ARBA" id="ARBA00022792"/>
    </source>
</evidence>
<dbReference type="AlphaFoldDB" id="A0A9W8A663"/>
<dbReference type="GO" id="GO:0006123">
    <property type="term" value="P:mitochondrial electron transport, cytochrome c to oxygen"/>
    <property type="evidence" value="ECO:0007669"/>
    <property type="project" value="InterPro"/>
</dbReference>
<dbReference type="InterPro" id="IPR036639">
    <property type="entry name" value="Cyt_c_oxidase_su4_sf"/>
</dbReference>
<evidence type="ECO:0000256" key="7">
    <source>
        <dbReference type="ARBA" id="ARBA00023002"/>
    </source>
</evidence>
<keyword evidence="3" id="KW-0812">Transmembrane</keyword>
<evidence type="ECO:0000256" key="3">
    <source>
        <dbReference type="ARBA" id="ARBA00022692"/>
    </source>
</evidence>
<gene>
    <name evidence="10" type="primary">cox5</name>
    <name evidence="10" type="ORF">H4219_002715</name>
</gene>
<keyword evidence="11" id="KW-1185">Reference proteome</keyword>
<keyword evidence="7" id="KW-0560">Oxidoreductase</keyword>
<dbReference type="EMBL" id="JANBPU010000050">
    <property type="protein sequence ID" value="KAJ1918243.1"/>
    <property type="molecule type" value="Genomic_DNA"/>
</dbReference>
<comment type="similarity">
    <text evidence="2">Belongs to the cytochrome c oxidase IV family.</text>
</comment>
<organism evidence="10 11">
    <name type="scientific">Mycoemilia scoparia</name>
    <dbReference type="NCBI Taxonomy" id="417184"/>
    <lineage>
        <taxon>Eukaryota</taxon>
        <taxon>Fungi</taxon>
        <taxon>Fungi incertae sedis</taxon>
        <taxon>Zoopagomycota</taxon>
        <taxon>Kickxellomycotina</taxon>
        <taxon>Kickxellomycetes</taxon>
        <taxon>Kickxellales</taxon>
        <taxon>Kickxellaceae</taxon>
        <taxon>Mycoemilia</taxon>
    </lineage>
</organism>